<dbReference type="AlphaFoldDB" id="A0A2S7KQL9"/>
<dbReference type="RefSeq" id="WP_104812846.1">
    <property type="nucleotide sequence ID" value="NZ_MQUB01000001.1"/>
</dbReference>
<sequence length="237" mass="27064">MKSLIAGLLLITGLTVAQNANVDANQTGDTFRMQRLATSTQGTGSTLTGGFSFYNPKFDREGSVYLFDGWDNAARIYAKNDGGVFNSENINFNIQRSMFERKKGDSISSYNFASIEKIQVGGKTFKSYYYEPLKRQRVFEVIYQGDDFTILKGYSIDILEASPNPMLARTRDKIIQRHEYYMDTEESIREFKFNKSNIVKALGPVKGEIAKEYAKKYDKSFGNEEDLKMILNYVQHQ</sequence>
<keyword evidence="3" id="KW-1185">Reference proteome</keyword>
<dbReference type="Proteomes" id="UP000239800">
    <property type="component" value="Unassembled WGS sequence"/>
</dbReference>
<accession>A0A2S7KQL9</accession>
<comment type="caution">
    <text evidence="2">The sequence shown here is derived from an EMBL/GenBank/DDBJ whole genome shotgun (WGS) entry which is preliminary data.</text>
</comment>
<feature type="chain" id="PRO_5015639902" evidence="1">
    <location>
        <begin position="18"/>
        <end position="237"/>
    </location>
</feature>
<gene>
    <name evidence="2" type="ORF">BST85_08455</name>
</gene>
<evidence type="ECO:0000313" key="3">
    <source>
        <dbReference type="Proteomes" id="UP000239800"/>
    </source>
</evidence>
<organism evidence="2 3">
    <name type="scientific">Aureitalea marina</name>
    <dbReference type="NCBI Taxonomy" id="930804"/>
    <lineage>
        <taxon>Bacteria</taxon>
        <taxon>Pseudomonadati</taxon>
        <taxon>Bacteroidota</taxon>
        <taxon>Flavobacteriia</taxon>
        <taxon>Flavobacteriales</taxon>
        <taxon>Flavobacteriaceae</taxon>
        <taxon>Aureitalea</taxon>
    </lineage>
</organism>
<name>A0A2S7KQL9_9FLAO</name>
<dbReference type="EMBL" id="MQUB01000001">
    <property type="protein sequence ID" value="PQB04915.1"/>
    <property type="molecule type" value="Genomic_DNA"/>
</dbReference>
<evidence type="ECO:0000256" key="1">
    <source>
        <dbReference type="SAM" id="SignalP"/>
    </source>
</evidence>
<dbReference type="OrthoDB" id="1442023at2"/>
<proteinExistence type="predicted"/>
<feature type="signal peptide" evidence="1">
    <location>
        <begin position="1"/>
        <end position="17"/>
    </location>
</feature>
<keyword evidence="1" id="KW-0732">Signal</keyword>
<protein>
    <submittedName>
        <fullName evidence="2">Uncharacterized protein</fullName>
    </submittedName>
</protein>
<reference evidence="2 3" key="1">
    <citation type="submission" date="2016-11" db="EMBL/GenBank/DDBJ databases">
        <title>Trade-off between light-utilization and light-protection in marine flavobacteria.</title>
        <authorList>
            <person name="Kumagai Y."/>
        </authorList>
    </citation>
    <scope>NUCLEOTIDE SEQUENCE [LARGE SCALE GENOMIC DNA]</scope>
    <source>
        <strain evidence="2 3">NBRC 107741</strain>
    </source>
</reference>
<evidence type="ECO:0000313" key="2">
    <source>
        <dbReference type="EMBL" id="PQB04915.1"/>
    </source>
</evidence>